<proteinExistence type="predicted"/>
<reference evidence="7 8" key="1">
    <citation type="submission" date="2019-02" db="EMBL/GenBank/DDBJ databases">
        <title>Deep-cultivation of Planctomycetes and their phenomic and genomic characterization uncovers novel biology.</title>
        <authorList>
            <person name="Wiegand S."/>
            <person name="Jogler M."/>
            <person name="Boedeker C."/>
            <person name="Pinto D."/>
            <person name="Vollmers J."/>
            <person name="Rivas-Marin E."/>
            <person name="Kohn T."/>
            <person name="Peeters S.H."/>
            <person name="Heuer A."/>
            <person name="Rast P."/>
            <person name="Oberbeckmann S."/>
            <person name="Bunk B."/>
            <person name="Jeske O."/>
            <person name="Meyerdierks A."/>
            <person name="Storesund J.E."/>
            <person name="Kallscheuer N."/>
            <person name="Luecker S."/>
            <person name="Lage O.M."/>
            <person name="Pohl T."/>
            <person name="Merkel B.J."/>
            <person name="Hornburger P."/>
            <person name="Mueller R.-W."/>
            <person name="Bruemmer F."/>
            <person name="Labrenz M."/>
            <person name="Spormann A.M."/>
            <person name="Op Den Camp H."/>
            <person name="Overmann J."/>
            <person name="Amann R."/>
            <person name="Jetten M.S.M."/>
            <person name="Mascher T."/>
            <person name="Medema M.H."/>
            <person name="Devos D.P."/>
            <person name="Kaster A.-K."/>
            <person name="Ovreas L."/>
            <person name="Rohde M."/>
            <person name="Galperin M.Y."/>
            <person name="Jogler C."/>
        </authorList>
    </citation>
    <scope>NUCLEOTIDE SEQUENCE [LARGE SCALE GENOMIC DNA]</scope>
    <source>
        <strain evidence="7 8">Pan54</strain>
    </source>
</reference>
<gene>
    <name evidence="7" type="ORF">Pan54_32190</name>
</gene>
<keyword evidence="3 6" id="KW-0812">Transmembrane</keyword>
<evidence type="ECO:0000256" key="1">
    <source>
        <dbReference type="ARBA" id="ARBA00004141"/>
    </source>
</evidence>
<accession>A0A5C5XHB5</accession>
<name>A0A5C5XHB5_9PLAN</name>
<dbReference type="GO" id="GO:0016765">
    <property type="term" value="F:transferase activity, transferring alkyl or aryl (other than methyl) groups"/>
    <property type="evidence" value="ECO:0007669"/>
    <property type="project" value="InterPro"/>
</dbReference>
<evidence type="ECO:0000256" key="2">
    <source>
        <dbReference type="ARBA" id="ARBA00022475"/>
    </source>
</evidence>
<feature type="transmembrane region" description="Helical" evidence="6">
    <location>
        <begin position="187"/>
        <end position="207"/>
    </location>
</feature>
<evidence type="ECO:0000256" key="6">
    <source>
        <dbReference type="SAM" id="Phobius"/>
    </source>
</evidence>
<dbReference type="AlphaFoldDB" id="A0A5C5XHB5"/>
<dbReference type="PANTHER" id="PTHR42723:SF1">
    <property type="entry name" value="CHLOROPHYLL SYNTHASE, CHLOROPLASTIC"/>
    <property type="match status" value="1"/>
</dbReference>
<feature type="transmembrane region" description="Helical" evidence="6">
    <location>
        <begin position="250"/>
        <end position="268"/>
    </location>
</feature>
<dbReference type="RefSeq" id="WP_165441798.1">
    <property type="nucleotide sequence ID" value="NZ_SJPG01000001.1"/>
</dbReference>
<dbReference type="CDD" id="cd13964">
    <property type="entry name" value="PT_UbiA_1"/>
    <property type="match status" value="1"/>
</dbReference>
<dbReference type="EMBL" id="SJPG01000001">
    <property type="protein sequence ID" value="TWT62477.1"/>
    <property type="molecule type" value="Genomic_DNA"/>
</dbReference>
<sequence>MPLLRLLRIPAVFTTFPDVLAGYAIVRQGQIASLELTGLLAASGCLYLSGMVWNDLFDVEQDLVERPTRPLPAGEIKPKMARLLASVLMLAGICAAMLVSMPAFFVSLALAGTILAYDAGGKKTPAGPLLMGFCRGFNVLLGAACVTSFKEWGVHPALLVSAIMTLYVCGITLFARSEASKSAAWPLTVGLILSVLALLAWGGIAAVLSTGSAVMLVVVMLILIAFQVLRRALPAIRSREPAQVQQTVRAMLLTIPMLEAIVIIAHGGPHAMPMAVAAALMMIPGIILSRYIPMT</sequence>
<evidence type="ECO:0000313" key="7">
    <source>
        <dbReference type="EMBL" id="TWT62477.1"/>
    </source>
</evidence>
<keyword evidence="7" id="KW-0808">Transferase</keyword>
<evidence type="ECO:0000313" key="8">
    <source>
        <dbReference type="Proteomes" id="UP000316095"/>
    </source>
</evidence>
<dbReference type="PANTHER" id="PTHR42723">
    <property type="entry name" value="CHLOROPHYLL SYNTHASE"/>
    <property type="match status" value="1"/>
</dbReference>
<feature type="transmembrane region" description="Helical" evidence="6">
    <location>
        <begin position="87"/>
        <end position="117"/>
    </location>
</feature>
<dbReference type="GO" id="GO:0016020">
    <property type="term" value="C:membrane"/>
    <property type="evidence" value="ECO:0007669"/>
    <property type="project" value="UniProtKB-SubCell"/>
</dbReference>
<protein>
    <submittedName>
        <fullName evidence="7">Prenyltransferase</fullName>
    </submittedName>
</protein>
<feature type="transmembrane region" description="Helical" evidence="6">
    <location>
        <begin position="274"/>
        <end position="292"/>
    </location>
</feature>
<dbReference type="Gene3D" id="1.10.357.140">
    <property type="entry name" value="UbiA prenyltransferase"/>
    <property type="match status" value="1"/>
</dbReference>
<dbReference type="InterPro" id="IPR050475">
    <property type="entry name" value="Prenyltransferase_related"/>
</dbReference>
<evidence type="ECO:0000256" key="5">
    <source>
        <dbReference type="ARBA" id="ARBA00023136"/>
    </source>
</evidence>
<keyword evidence="2" id="KW-1003">Cell membrane</keyword>
<evidence type="ECO:0000256" key="3">
    <source>
        <dbReference type="ARBA" id="ARBA00022692"/>
    </source>
</evidence>
<keyword evidence="5 6" id="KW-0472">Membrane</keyword>
<evidence type="ECO:0000256" key="4">
    <source>
        <dbReference type="ARBA" id="ARBA00022989"/>
    </source>
</evidence>
<organism evidence="7 8">
    <name type="scientific">Rubinisphaera italica</name>
    <dbReference type="NCBI Taxonomy" id="2527969"/>
    <lineage>
        <taxon>Bacteria</taxon>
        <taxon>Pseudomonadati</taxon>
        <taxon>Planctomycetota</taxon>
        <taxon>Planctomycetia</taxon>
        <taxon>Planctomycetales</taxon>
        <taxon>Planctomycetaceae</taxon>
        <taxon>Rubinisphaera</taxon>
    </lineage>
</organism>
<feature type="transmembrane region" description="Helical" evidence="6">
    <location>
        <begin position="213"/>
        <end position="229"/>
    </location>
</feature>
<dbReference type="Pfam" id="PF01040">
    <property type="entry name" value="UbiA"/>
    <property type="match status" value="1"/>
</dbReference>
<dbReference type="InterPro" id="IPR000537">
    <property type="entry name" value="UbiA_prenyltransferase"/>
</dbReference>
<keyword evidence="4 6" id="KW-1133">Transmembrane helix</keyword>
<keyword evidence="8" id="KW-1185">Reference proteome</keyword>
<comment type="subcellular location">
    <subcellularLocation>
        <location evidence="1">Membrane</location>
        <topology evidence="1">Multi-pass membrane protein</topology>
    </subcellularLocation>
</comment>
<dbReference type="InterPro" id="IPR044878">
    <property type="entry name" value="UbiA_sf"/>
</dbReference>
<dbReference type="Proteomes" id="UP000316095">
    <property type="component" value="Unassembled WGS sequence"/>
</dbReference>
<comment type="caution">
    <text evidence="7">The sequence shown here is derived from an EMBL/GenBank/DDBJ whole genome shotgun (WGS) entry which is preliminary data.</text>
</comment>
<feature type="transmembrane region" description="Helical" evidence="6">
    <location>
        <begin position="155"/>
        <end position="175"/>
    </location>
</feature>